<dbReference type="STRING" id="858640.A3K86_10035"/>
<keyword evidence="10" id="KW-1185">Reference proteome</keyword>
<keyword evidence="9" id="KW-0436">Ligase</keyword>
<accession>A0A178KIS7</accession>
<comment type="caution">
    <text evidence="9">The sequence shown here is derived from an EMBL/GenBank/DDBJ whole genome shotgun (WGS) entry which is preliminary data.</text>
</comment>
<comment type="subcellular location">
    <subcellularLocation>
        <location evidence="1">Membrane</location>
        <topology evidence="1">Multi-pass membrane protein</topology>
    </subcellularLocation>
</comment>
<name>A0A178KIS7_9GAMM</name>
<keyword evidence="4 5" id="KW-0472">Membrane</keyword>
<sequence>MTVLHLQGTRLAQPGISKPLVKPFLASMCLLFVHALLYFQHNQGGSGLELPFNATSWIPFSFAIGIGLLEISRQRIIRFTRLTGVLFVCCLLLTLPIFYPNADIAAVSDRIFGLWAGFLFFVALQQFAFTPSRRQLLLWFILLGILTQTLFGWYQYLFISADNAFGFDPTTSRPHGIFQQPNVMASFLATGLVLSGYLLARVPMYRGKWSFQQALLLLTPVLVIPILVVLSSRTGWLGAIVGVLLLTPYLKRFAAKAQWRMWFLMIALGLATSYSINQSTGWEVKEERVTLESPRSIHIPQSIKMFATKPLTGYGYGTFEVSYLTQTARWHQADPTQPAGIPALDHPHNELTFWASEGGIVPLLALLIAATAVALKIRKAREGSQLALVALFFPITLHSQLEYPFYHSLVHWVLFIVLIYWVDNLTAKYHKKPLQYVLGIKVSALLLPLLISSYMITTLYSGKMLTRFETTLPLNIDYLMKVNNPWAWKHRYEWAVHQPQLELAAKANKPELLKEYIRWASEKAKTWPRQQLYSNLIVAYRLLGEDDHAQQIYQEAMFLFPEGDFSEQLATLSLDKQASQANSSAQSSASANQ</sequence>
<dbReference type="Pfam" id="PF04932">
    <property type="entry name" value="Wzy_C"/>
    <property type="match status" value="1"/>
</dbReference>
<evidence type="ECO:0000256" key="4">
    <source>
        <dbReference type="ARBA" id="ARBA00023136"/>
    </source>
</evidence>
<dbReference type="Pfam" id="PF11846">
    <property type="entry name" value="Wzy_C_2"/>
    <property type="match status" value="1"/>
</dbReference>
<evidence type="ECO:0000256" key="1">
    <source>
        <dbReference type="ARBA" id="ARBA00004141"/>
    </source>
</evidence>
<evidence type="ECO:0000259" key="6">
    <source>
        <dbReference type="Pfam" id="PF04932"/>
    </source>
</evidence>
<dbReference type="OrthoDB" id="5596698at2"/>
<evidence type="ECO:0000259" key="8">
    <source>
        <dbReference type="Pfam" id="PF15864"/>
    </source>
</evidence>
<feature type="transmembrane region" description="Helical" evidence="5">
    <location>
        <begin position="261"/>
        <end position="277"/>
    </location>
</feature>
<dbReference type="RefSeq" id="WP_068330767.1">
    <property type="nucleotide sequence ID" value="NZ_LVHF01000018.1"/>
</dbReference>
<dbReference type="InterPro" id="IPR051533">
    <property type="entry name" value="WaaL-like"/>
</dbReference>
<feature type="transmembrane region" description="Helical" evidence="5">
    <location>
        <begin position="111"/>
        <end position="129"/>
    </location>
</feature>
<feature type="transmembrane region" description="Helical" evidence="5">
    <location>
        <begin position="51"/>
        <end position="69"/>
    </location>
</feature>
<feature type="domain" description="Protein glycosylation ligase" evidence="8">
    <location>
        <begin position="175"/>
        <end position="199"/>
    </location>
</feature>
<evidence type="ECO:0000256" key="5">
    <source>
        <dbReference type="SAM" id="Phobius"/>
    </source>
</evidence>
<feature type="transmembrane region" description="Helical" evidence="5">
    <location>
        <begin position="177"/>
        <end position="199"/>
    </location>
</feature>
<keyword evidence="2 5" id="KW-0812">Transmembrane</keyword>
<dbReference type="InterPro" id="IPR021797">
    <property type="entry name" value="Wzy_C_2"/>
</dbReference>
<feature type="domain" description="O-antigen ligase-related" evidence="6">
    <location>
        <begin position="221"/>
        <end position="366"/>
    </location>
</feature>
<feature type="domain" description="Virulence factor membrane-bound polymerase C-terminal" evidence="7">
    <location>
        <begin position="387"/>
        <end position="567"/>
    </location>
</feature>
<feature type="transmembrane region" description="Helical" evidence="5">
    <location>
        <begin position="405"/>
        <end position="422"/>
    </location>
</feature>
<evidence type="ECO:0000256" key="2">
    <source>
        <dbReference type="ARBA" id="ARBA00022692"/>
    </source>
</evidence>
<evidence type="ECO:0000313" key="10">
    <source>
        <dbReference type="Proteomes" id="UP000078503"/>
    </source>
</evidence>
<feature type="transmembrane region" description="Helical" evidence="5">
    <location>
        <begin position="353"/>
        <end position="375"/>
    </location>
</feature>
<dbReference type="AlphaFoldDB" id="A0A178KIS7"/>
<dbReference type="InterPro" id="IPR007016">
    <property type="entry name" value="O-antigen_ligase-rel_domated"/>
</dbReference>
<dbReference type="GO" id="GO:0016874">
    <property type="term" value="F:ligase activity"/>
    <property type="evidence" value="ECO:0007669"/>
    <property type="project" value="UniProtKB-KW"/>
</dbReference>
<dbReference type="InterPro" id="IPR031726">
    <property type="entry name" value="PglL_A"/>
</dbReference>
<proteinExistence type="predicted"/>
<evidence type="ECO:0000259" key="7">
    <source>
        <dbReference type="Pfam" id="PF11846"/>
    </source>
</evidence>
<dbReference type="EMBL" id="LVHF01000018">
    <property type="protein sequence ID" value="OAN16502.1"/>
    <property type="molecule type" value="Genomic_DNA"/>
</dbReference>
<keyword evidence="3 5" id="KW-1133">Transmembrane helix</keyword>
<dbReference type="Pfam" id="PF15864">
    <property type="entry name" value="PglL_A"/>
    <property type="match status" value="1"/>
</dbReference>
<evidence type="ECO:0000313" key="9">
    <source>
        <dbReference type="EMBL" id="OAN16502.1"/>
    </source>
</evidence>
<dbReference type="Proteomes" id="UP000078503">
    <property type="component" value="Unassembled WGS sequence"/>
</dbReference>
<dbReference type="PANTHER" id="PTHR37422">
    <property type="entry name" value="TEICHURONIC ACID BIOSYNTHESIS PROTEIN TUAE"/>
    <property type="match status" value="1"/>
</dbReference>
<dbReference type="GO" id="GO:0016020">
    <property type="term" value="C:membrane"/>
    <property type="evidence" value="ECO:0007669"/>
    <property type="project" value="UniProtKB-SubCell"/>
</dbReference>
<feature type="transmembrane region" description="Helical" evidence="5">
    <location>
        <begin position="434"/>
        <end position="456"/>
    </location>
</feature>
<evidence type="ECO:0000256" key="3">
    <source>
        <dbReference type="ARBA" id="ARBA00022989"/>
    </source>
</evidence>
<reference evidence="9 10" key="1">
    <citation type="submission" date="2016-03" db="EMBL/GenBank/DDBJ databases">
        <title>Photobacterium proteolyticum sp. nov. a protease producing bacterium isolated from ocean sediments of Laizhou Bay.</title>
        <authorList>
            <person name="Li Y."/>
        </authorList>
    </citation>
    <scope>NUCLEOTIDE SEQUENCE [LARGE SCALE GENOMIC DNA]</scope>
    <source>
        <strain evidence="9 10">R-40508</strain>
    </source>
</reference>
<dbReference type="PANTHER" id="PTHR37422:SF21">
    <property type="entry name" value="EXOQ-LIKE PROTEIN"/>
    <property type="match status" value="1"/>
</dbReference>
<feature type="transmembrane region" description="Helical" evidence="5">
    <location>
        <begin position="136"/>
        <end position="157"/>
    </location>
</feature>
<organism evidence="9 10">
    <name type="scientific">Photobacterium jeanii</name>
    <dbReference type="NCBI Taxonomy" id="858640"/>
    <lineage>
        <taxon>Bacteria</taxon>
        <taxon>Pseudomonadati</taxon>
        <taxon>Pseudomonadota</taxon>
        <taxon>Gammaproteobacteria</taxon>
        <taxon>Vibrionales</taxon>
        <taxon>Vibrionaceae</taxon>
        <taxon>Photobacterium</taxon>
    </lineage>
</organism>
<feature type="transmembrane region" description="Helical" evidence="5">
    <location>
        <begin position="20"/>
        <end position="39"/>
    </location>
</feature>
<gene>
    <name evidence="9" type="ORF">A3K86_10035</name>
</gene>
<feature type="transmembrane region" description="Helical" evidence="5">
    <location>
        <begin position="211"/>
        <end position="230"/>
    </location>
</feature>
<protein>
    <submittedName>
        <fullName evidence="9">Ligase</fullName>
    </submittedName>
</protein>
<feature type="transmembrane region" description="Helical" evidence="5">
    <location>
        <begin position="81"/>
        <end position="99"/>
    </location>
</feature>